<dbReference type="EMBL" id="QDEB01130397">
    <property type="protein sequence ID" value="RZB39213.1"/>
    <property type="molecule type" value="Genomic_DNA"/>
</dbReference>
<dbReference type="OrthoDB" id="6782747at2759"/>
<evidence type="ECO:0008006" key="4">
    <source>
        <dbReference type="Google" id="ProtNLM"/>
    </source>
</evidence>
<evidence type="ECO:0000256" key="1">
    <source>
        <dbReference type="SAM" id="Phobius"/>
    </source>
</evidence>
<protein>
    <recommendedName>
        <fullName evidence="4">7tm 6 domain containing protein</fullName>
    </recommendedName>
</protein>
<feature type="transmembrane region" description="Helical" evidence="1">
    <location>
        <begin position="32"/>
        <end position="55"/>
    </location>
</feature>
<accession>A0A482V7N2</accession>
<dbReference type="AlphaFoldDB" id="A0A482V7N2"/>
<feature type="transmembrane region" description="Helical" evidence="1">
    <location>
        <begin position="154"/>
        <end position="173"/>
    </location>
</feature>
<proteinExistence type="predicted"/>
<feature type="transmembrane region" description="Helical" evidence="1">
    <location>
        <begin position="301"/>
        <end position="320"/>
    </location>
</feature>
<feature type="transmembrane region" description="Helical" evidence="1">
    <location>
        <begin position="76"/>
        <end position="96"/>
    </location>
</feature>
<feature type="transmembrane region" description="Helical" evidence="1">
    <location>
        <begin position="210"/>
        <end position="233"/>
    </location>
</feature>
<keyword evidence="3" id="KW-1185">Reference proteome</keyword>
<dbReference type="Proteomes" id="UP000292052">
    <property type="component" value="Unassembled WGS sequence"/>
</dbReference>
<organism evidence="2 3">
    <name type="scientific">Asbolus verrucosus</name>
    <name type="common">Desert ironclad beetle</name>
    <dbReference type="NCBI Taxonomy" id="1661398"/>
    <lineage>
        <taxon>Eukaryota</taxon>
        <taxon>Metazoa</taxon>
        <taxon>Ecdysozoa</taxon>
        <taxon>Arthropoda</taxon>
        <taxon>Hexapoda</taxon>
        <taxon>Insecta</taxon>
        <taxon>Pterygota</taxon>
        <taxon>Neoptera</taxon>
        <taxon>Endopterygota</taxon>
        <taxon>Coleoptera</taxon>
        <taxon>Polyphaga</taxon>
        <taxon>Cucujiformia</taxon>
        <taxon>Tenebrionidae</taxon>
        <taxon>Pimeliinae</taxon>
        <taxon>Asbolus</taxon>
    </lineage>
</organism>
<keyword evidence="1" id="KW-0812">Transmembrane</keyword>
<name>A0A482V7N2_ASBVE</name>
<keyword evidence="1" id="KW-0472">Membrane</keyword>
<comment type="caution">
    <text evidence="2">The sequence shown here is derived from an EMBL/GenBank/DDBJ whole genome shotgun (WGS) entry which is preliminary data.</text>
</comment>
<evidence type="ECO:0000313" key="2">
    <source>
        <dbReference type="EMBL" id="RZB39213.1"/>
    </source>
</evidence>
<gene>
    <name evidence="2" type="ORF">BDFB_003498</name>
</gene>
<evidence type="ECO:0000313" key="3">
    <source>
        <dbReference type="Proteomes" id="UP000292052"/>
    </source>
</evidence>
<sequence length="337" mass="39306">MMTVYSFLFIMDRHEFVNYAPVFFDQKNTLSWIYRATFIVMCYVMVVHAYQVIYYTQHLKFQLLLLLEHGKLHPQYYIRLGSSCLVACTTFSALILSGQSVENQVPVNVCKNDIALMALNEICWYTFNESNKRCYYMMILNASKPIKIKFSENYSINFKLGLAVILTTLTILFKGKIVANIKAEIPMWTIDSAGEKVHSRIRNHKNILSWIYRSTYPLTCYVMIVPSYQLIYYTQHIKFQLMLLLEHVAAVTAFKEERNLEELFYDEDYQKQIHEKIKFCVKRHTDFIVIHKNKLPEMSNLIVAFSLCGCLLLIGIALFLSSGKIISENYTRIGTAT</sequence>
<reference evidence="2 3" key="1">
    <citation type="submission" date="2017-03" db="EMBL/GenBank/DDBJ databases">
        <title>Genome of the blue death feigning beetle - Asbolus verrucosus.</title>
        <authorList>
            <person name="Rider S.D."/>
        </authorList>
    </citation>
    <scope>NUCLEOTIDE SEQUENCE [LARGE SCALE GENOMIC DNA]</scope>
    <source>
        <strain evidence="2">Butters</strain>
        <tissue evidence="2">Head and leg muscle</tissue>
    </source>
</reference>
<keyword evidence="1" id="KW-1133">Transmembrane helix</keyword>
<feature type="non-terminal residue" evidence="2">
    <location>
        <position position="337"/>
    </location>
</feature>